<protein>
    <submittedName>
        <fullName evidence="2">Uncharacterized protein</fullName>
    </submittedName>
</protein>
<sequence length="105" mass="11617">MAQTQEYLKEYIRLMGDEDLQAVQPVKTSQIAAAAVAPANEVPTTNLTTIRFQNQPSTTTDIDRVSVTKSHKPTQPLSSRTNRPNVGYSSQVNQGKPTYYDKTMG</sequence>
<evidence type="ECO:0000256" key="1">
    <source>
        <dbReference type="SAM" id="MobiDB-lite"/>
    </source>
</evidence>
<dbReference type="EMBL" id="VOIH02000006">
    <property type="protein sequence ID" value="KAF3443929.1"/>
    <property type="molecule type" value="Genomic_DNA"/>
</dbReference>
<organism evidence="2 3">
    <name type="scientific">Rhamnella rubrinervis</name>
    <dbReference type="NCBI Taxonomy" id="2594499"/>
    <lineage>
        <taxon>Eukaryota</taxon>
        <taxon>Viridiplantae</taxon>
        <taxon>Streptophyta</taxon>
        <taxon>Embryophyta</taxon>
        <taxon>Tracheophyta</taxon>
        <taxon>Spermatophyta</taxon>
        <taxon>Magnoliopsida</taxon>
        <taxon>eudicotyledons</taxon>
        <taxon>Gunneridae</taxon>
        <taxon>Pentapetalae</taxon>
        <taxon>rosids</taxon>
        <taxon>fabids</taxon>
        <taxon>Rosales</taxon>
        <taxon>Rhamnaceae</taxon>
        <taxon>rhamnoid group</taxon>
        <taxon>Rhamneae</taxon>
        <taxon>Rhamnella</taxon>
    </lineage>
</organism>
<dbReference type="Proteomes" id="UP000796880">
    <property type="component" value="Unassembled WGS sequence"/>
</dbReference>
<dbReference type="AlphaFoldDB" id="A0A8K0MEJ4"/>
<comment type="caution">
    <text evidence="2">The sequence shown here is derived from an EMBL/GenBank/DDBJ whole genome shotgun (WGS) entry which is preliminary data.</text>
</comment>
<gene>
    <name evidence="2" type="ORF">FNV43_RR13619</name>
</gene>
<reference evidence="2" key="1">
    <citation type="submission" date="2020-03" db="EMBL/GenBank/DDBJ databases">
        <title>A high-quality chromosome-level genome assembly of a woody plant with both climbing and erect habits, Rhamnella rubrinervis.</title>
        <authorList>
            <person name="Lu Z."/>
            <person name="Yang Y."/>
            <person name="Zhu X."/>
            <person name="Sun Y."/>
        </authorList>
    </citation>
    <scope>NUCLEOTIDE SEQUENCE</scope>
    <source>
        <strain evidence="2">BYM</strain>
        <tissue evidence="2">Leaf</tissue>
    </source>
</reference>
<name>A0A8K0MEJ4_9ROSA</name>
<evidence type="ECO:0000313" key="3">
    <source>
        <dbReference type="Proteomes" id="UP000796880"/>
    </source>
</evidence>
<keyword evidence="3" id="KW-1185">Reference proteome</keyword>
<proteinExistence type="predicted"/>
<accession>A0A8K0MEJ4</accession>
<feature type="region of interest" description="Disordered" evidence="1">
    <location>
        <begin position="53"/>
        <end position="105"/>
    </location>
</feature>
<feature type="compositionally biased region" description="Polar residues" evidence="1">
    <location>
        <begin position="73"/>
        <end position="96"/>
    </location>
</feature>
<evidence type="ECO:0000313" key="2">
    <source>
        <dbReference type="EMBL" id="KAF3443929.1"/>
    </source>
</evidence>